<feature type="signal peptide" evidence="1">
    <location>
        <begin position="1"/>
        <end position="18"/>
    </location>
</feature>
<reference evidence="2" key="1">
    <citation type="submission" date="2021-06" db="EMBL/GenBank/DDBJ databases">
        <title>Parelaphostrongylus tenuis whole genome reference sequence.</title>
        <authorList>
            <person name="Garwood T.J."/>
            <person name="Larsen P.A."/>
            <person name="Fountain-Jones N.M."/>
            <person name="Garbe J.R."/>
            <person name="Macchietto M.G."/>
            <person name="Kania S.A."/>
            <person name="Gerhold R.W."/>
            <person name="Richards J.E."/>
            <person name="Wolf T.M."/>
        </authorList>
    </citation>
    <scope>NUCLEOTIDE SEQUENCE</scope>
    <source>
        <strain evidence="2">MNPRO001-30</strain>
        <tissue evidence="2">Meninges</tissue>
    </source>
</reference>
<dbReference type="Proteomes" id="UP001196413">
    <property type="component" value="Unassembled WGS sequence"/>
</dbReference>
<evidence type="ECO:0000313" key="3">
    <source>
        <dbReference type="Proteomes" id="UP001196413"/>
    </source>
</evidence>
<feature type="chain" id="PRO_5042182764" evidence="1">
    <location>
        <begin position="19"/>
        <end position="92"/>
    </location>
</feature>
<protein>
    <submittedName>
        <fullName evidence="2">Uncharacterized protein</fullName>
    </submittedName>
</protein>
<organism evidence="2 3">
    <name type="scientific">Parelaphostrongylus tenuis</name>
    <name type="common">Meningeal worm</name>
    <dbReference type="NCBI Taxonomy" id="148309"/>
    <lineage>
        <taxon>Eukaryota</taxon>
        <taxon>Metazoa</taxon>
        <taxon>Ecdysozoa</taxon>
        <taxon>Nematoda</taxon>
        <taxon>Chromadorea</taxon>
        <taxon>Rhabditida</taxon>
        <taxon>Rhabditina</taxon>
        <taxon>Rhabditomorpha</taxon>
        <taxon>Strongyloidea</taxon>
        <taxon>Metastrongylidae</taxon>
        <taxon>Parelaphostrongylus</taxon>
    </lineage>
</organism>
<dbReference type="AlphaFoldDB" id="A0AAD5QBP4"/>
<gene>
    <name evidence="2" type="ORF">KIN20_000246</name>
</gene>
<dbReference type="EMBL" id="JAHQIW010000049">
    <property type="protein sequence ID" value="KAJ1345657.1"/>
    <property type="molecule type" value="Genomic_DNA"/>
</dbReference>
<accession>A0AAD5QBP4</accession>
<name>A0AAD5QBP4_PARTN</name>
<comment type="caution">
    <text evidence="2">The sequence shown here is derived from an EMBL/GenBank/DDBJ whole genome shotgun (WGS) entry which is preliminary data.</text>
</comment>
<sequence>MFTRTLLFLFVLLTISCAFDKNLLKKGRKNAGYEKHPISRRVLRFDRSAEFPTPSEFPFAMLDYVKIIPEIPVKYKPSHVMRDMDYNPELEF</sequence>
<keyword evidence="1" id="KW-0732">Signal</keyword>
<proteinExistence type="predicted"/>
<evidence type="ECO:0000256" key="1">
    <source>
        <dbReference type="SAM" id="SignalP"/>
    </source>
</evidence>
<dbReference type="PROSITE" id="PS51257">
    <property type="entry name" value="PROKAR_LIPOPROTEIN"/>
    <property type="match status" value="1"/>
</dbReference>
<evidence type="ECO:0000313" key="2">
    <source>
        <dbReference type="EMBL" id="KAJ1345657.1"/>
    </source>
</evidence>
<keyword evidence="3" id="KW-1185">Reference proteome</keyword>